<feature type="domain" description="BZIP" evidence="4">
    <location>
        <begin position="273"/>
        <end position="336"/>
    </location>
</feature>
<evidence type="ECO:0000256" key="1">
    <source>
        <dbReference type="ARBA" id="ARBA00006951"/>
    </source>
</evidence>
<reference evidence="5" key="1">
    <citation type="journal article" date="2010" name="Science">
        <title>Plasticity of animal genome architecture unmasked by rapid evolution of a pelagic tunicate.</title>
        <authorList>
            <person name="Denoeud F."/>
            <person name="Henriet S."/>
            <person name="Mungpakdee S."/>
            <person name="Aury J.M."/>
            <person name="Da Silva C."/>
            <person name="Brinkmann H."/>
            <person name="Mikhaleva J."/>
            <person name="Olsen L.C."/>
            <person name="Jubin C."/>
            <person name="Canestro C."/>
            <person name="Bouquet J.M."/>
            <person name="Danks G."/>
            <person name="Poulain J."/>
            <person name="Campsteijn C."/>
            <person name="Adamski M."/>
            <person name="Cross I."/>
            <person name="Yadetie F."/>
            <person name="Muffato M."/>
            <person name="Louis A."/>
            <person name="Butcher S."/>
            <person name="Tsagkogeorga G."/>
            <person name="Konrad A."/>
            <person name="Singh S."/>
            <person name="Jensen M.F."/>
            <person name="Cong E.H."/>
            <person name="Eikeseth-Otteraa H."/>
            <person name="Noel B."/>
            <person name="Anthouard V."/>
            <person name="Porcel B.M."/>
            <person name="Kachouri-Lafond R."/>
            <person name="Nishino A."/>
            <person name="Ugolini M."/>
            <person name="Chourrout P."/>
            <person name="Nishida H."/>
            <person name="Aasland R."/>
            <person name="Huzurbazar S."/>
            <person name="Westhof E."/>
            <person name="Delsuc F."/>
            <person name="Lehrach H."/>
            <person name="Reinhardt R."/>
            <person name="Weissenbach J."/>
            <person name="Roy S.W."/>
            <person name="Artiguenave F."/>
            <person name="Postlethwait J.H."/>
            <person name="Manak J.R."/>
            <person name="Thompson E.M."/>
            <person name="Jaillon O."/>
            <person name="Du Pasquier L."/>
            <person name="Boudinot P."/>
            <person name="Liberles D.A."/>
            <person name="Volff J.N."/>
            <person name="Philippe H."/>
            <person name="Lenhard B."/>
            <person name="Roest Crollius H."/>
            <person name="Wincker P."/>
            <person name="Chourrout D."/>
        </authorList>
    </citation>
    <scope>NUCLEOTIDE SEQUENCE [LARGE SCALE GENOMIC DNA]</scope>
</reference>
<dbReference type="Proteomes" id="UP000001307">
    <property type="component" value="Unassembled WGS sequence"/>
</dbReference>
<dbReference type="EMBL" id="FN653065">
    <property type="protein sequence ID" value="CBY10713.1"/>
    <property type="molecule type" value="Genomic_DNA"/>
</dbReference>
<feature type="region of interest" description="Disordered" evidence="3">
    <location>
        <begin position="187"/>
        <end position="220"/>
    </location>
</feature>
<dbReference type="InParanoid" id="E4XKL0"/>
<feature type="compositionally biased region" description="Basic residues" evidence="3">
    <location>
        <begin position="248"/>
        <end position="257"/>
    </location>
</feature>
<comment type="similarity">
    <text evidence="1">Belongs to the bZIP family. C/EBP subfamily.</text>
</comment>
<feature type="coiled-coil region" evidence="2">
    <location>
        <begin position="291"/>
        <end position="325"/>
    </location>
</feature>
<evidence type="ECO:0000313" key="6">
    <source>
        <dbReference type="Proteomes" id="UP000001307"/>
    </source>
</evidence>
<keyword evidence="6" id="KW-1185">Reference proteome</keyword>
<evidence type="ECO:0000256" key="2">
    <source>
        <dbReference type="SAM" id="Coils"/>
    </source>
</evidence>
<accession>E4XKL0</accession>
<dbReference type="GO" id="GO:0006351">
    <property type="term" value="P:DNA-templated transcription"/>
    <property type="evidence" value="ECO:0007669"/>
    <property type="project" value="InterPro"/>
</dbReference>
<dbReference type="InterPro" id="IPR031106">
    <property type="entry name" value="C/EBP"/>
</dbReference>
<name>E4XKL0_OIKDI</name>
<evidence type="ECO:0000313" key="5">
    <source>
        <dbReference type="EMBL" id="CBY10713.1"/>
    </source>
</evidence>
<keyword evidence="2" id="KW-0175">Coiled coil</keyword>
<dbReference type="CDD" id="cd14716">
    <property type="entry name" value="bZIP_CEBP-like_1"/>
    <property type="match status" value="1"/>
</dbReference>
<feature type="compositionally biased region" description="Polar residues" evidence="3">
    <location>
        <begin position="1"/>
        <end position="14"/>
    </location>
</feature>
<protein>
    <recommendedName>
        <fullName evidence="4">BZIP domain-containing protein</fullName>
    </recommendedName>
</protein>
<feature type="region of interest" description="Disordered" evidence="3">
    <location>
        <begin position="1"/>
        <end position="20"/>
    </location>
</feature>
<dbReference type="PROSITE" id="PS50217">
    <property type="entry name" value="BZIP"/>
    <property type="match status" value="1"/>
</dbReference>
<dbReference type="PANTHER" id="PTHR23334:SF20">
    <property type="entry name" value="BASIC LEUCINE ZIPPER 24"/>
    <property type="match status" value="1"/>
</dbReference>
<dbReference type="AlphaFoldDB" id="E4XKL0"/>
<gene>
    <name evidence="5" type="ORF">GSOID_T00014222001</name>
</gene>
<proteinExistence type="inferred from homology"/>
<sequence>MDNSNYQQMPTQRYSSKDGFFNESSTVNITRIPRQHTDVPSNLDLCNDELFDELFPNSQKPSPAPPLQQPQSVIYGHIASELRKNSLNSINESSAPGTSSLLQSLLPQSLPQQLNNLRMSAPDVPVQHIRRPHQLSESSAIEQHMMYLMDQSPNPVPLQVTEVHEQVPYVKSEPRDIDSSPEQINIKDQEKQQDLWVPRSSGFSVPKNRKISSDSDEDYIPTLSSSTKELVSNMIKAEPVDIEELTKKRSKRGRKRKSTESENELTRAYDRENNEYKKKRLRNNIAVRKSRDKAKNRQMEIQGKLMELANENKTQKQVIGKLKDDFDKLEACFNDRTARLEESIKLNVRMRQFINDLPAEFQPKFSI</sequence>
<evidence type="ECO:0000256" key="3">
    <source>
        <dbReference type="SAM" id="MobiDB-lite"/>
    </source>
</evidence>
<organism evidence="5">
    <name type="scientific">Oikopleura dioica</name>
    <name type="common">Tunicate</name>
    <dbReference type="NCBI Taxonomy" id="34765"/>
    <lineage>
        <taxon>Eukaryota</taxon>
        <taxon>Metazoa</taxon>
        <taxon>Chordata</taxon>
        <taxon>Tunicata</taxon>
        <taxon>Appendicularia</taxon>
        <taxon>Copelata</taxon>
        <taxon>Oikopleuridae</taxon>
        <taxon>Oikopleura</taxon>
    </lineage>
</organism>
<dbReference type="InterPro" id="IPR046347">
    <property type="entry name" value="bZIP_sf"/>
</dbReference>
<feature type="compositionally biased region" description="Basic and acidic residues" evidence="3">
    <location>
        <begin position="258"/>
        <end position="274"/>
    </location>
</feature>
<dbReference type="SMART" id="SM00338">
    <property type="entry name" value="BRLZ"/>
    <property type="match status" value="1"/>
</dbReference>
<dbReference type="SUPFAM" id="SSF57959">
    <property type="entry name" value="Leucine zipper domain"/>
    <property type="match status" value="1"/>
</dbReference>
<evidence type="ECO:0000259" key="4">
    <source>
        <dbReference type="PROSITE" id="PS50217"/>
    </source>
</evidence>
<dbReference type="GO" id="GO:0000978">
    <property type="term" value="F:RNA polymerase II cis-regulatory region sequence-specific DNA binding"/>
    <property type="evidence" value="ECO:0007669"/>
    <property type="project" value="TreeGrafter"/>
</dbReference>
<dbReference type="PANTHER" id="PTHR23334">
    <property type="entry name" value="CCAAT/ENHANCER BINDING PROTEIN"/>
    <property type="match status" value="1"/>
</dbReference>
<dbReference type="InterPro" id="IPR004827">
    <property type="entry name" value="bZIP"/>
</dbReference>
<dbReference type="GO" id="GO:0000981">
    <property type="term" value="F:DNA-binding transcription factor activity, RNA polymerase II-specific"/>
    <property type="evidence" value="ECO:0007669"/>
    <property type="project" value="TreeGrafter"/>
</dbReference>
<feature type="region of interest" description="Disordered" evidence="3">
    <location>
        <begin position="246"/>
        <end position="274"/>
    </location>
</feature>
<dbReference type="OrthoDB" id="10032067at2759"/>
<dbReference type="Pfam" id="PF07716">
    <property type="entry name" value="bZIP_2"/>
    <property type="match status" value="1"/>
</dbReference>
<dbReference type="Gene3D" id="1.20.5.170">
    <property type="match status" value="1"/>
</dbReference>